<dbReference type="NCBIfam" id="TIGR03061">
    <property type="entry name" value="pip_yhgE_Nterm"/>
    <property type="match status" value="1"/>
</dbReference>
<feature type="domain" description="ABC-2 type transporter transmembrane" evidence="6">
    <location>
        <begin position="502"/>
        <end position="724"/>
    </location>
</feature>
<evidence type="ECO:0000256" key="3">
    <source>
        <dbReference type="ARBA" id="ARBA00022989"/>
    </source>
</evidence>
<dbReference type="GO" id="GO:0140359">
    <property type="term" value="F:ABC-type transporter activity"/>
    <property type="evidence" value="ECO:0007669"/>
    <property type="project" value="InterPro"/>
</dbReference>
<dbReference type="NCBIfam" id="TIGR03057">
    <property type="entry name" value="xxxLxxG_by_4"/>
    <property type="match status" value="5"/>
</dbReference>
<feature type="transmembrane region" description="Helical" evidence="5">
    <location>
        <begin position="20"/>
        <end position="42"/>
    </location>
</feature>
<organism evidence="7 8">
    <name type="scientific">Bacillus timonensis</name>
    <dbReference type="NCBI Taxonomy" id="1033734"/>
    <lineage>
        <taxon>Bacteria</taxon>
        <taxon>Bacillati</taxon>
        <taxon>Bacillota</taxon>
        <taxon>Bacilli</taxon>
        <taxon>Bacillales</taxon>
        <taxon>Bacillaceae</taxon>
        <taxon>Bacillus</taxon>
    </lineage>
</organism>
<dbReference type="InterPro" id="IPR017500">
    <property type="entry name" value="Phage_infect_YhgE_N"/>
</dbReference>
<dbReference type="PANTHER" id="PTHR43077:SF5">
    <property type="entry name" value="PHAGE INFECTION PROTEIN"/>
    <property type="match status" value="1"/>
</dbReference>
<accession>A0A4S3PVD1</accession>
<dbReference type="NCBIfam" id="TIGR03062">
    <property type="entry name" value="pip_yhgE_Cterm"/>
    <property type="match status" value="1"/>
</dbReference>
<evidence type="ECO:0000313" key="8">
    <source>
        <dbReference type="Proteomes" id="UP000306477"/>
    </source>
</evidence>
<dbReference type="EMBL" id="SLUB01000007">
    <property type="protein sequence ID" value="THE13777.1"/>
    <property type="molecule type" value="Genomic_DNA"/>
</dbReference>
<comment type="subcellular location">
    <subcellularLocation>
        <location evidence="1">Membrane</location>
        <topology evidence="1">Multi-pass membrane protein</topology>
    </subcellularLocation>
</comment>
<reference evidence="7 8" key="1">
    <citation type="journal article" date="2019" name="Indoor Air">
        <title>Impacts of indoor surface finishes on bacterial viability.</title>
        <authorList>
            <person name="Hu J."/>
            <person name="Maamar S.B."/>
            <person name="Glawe A.J."/>
            <person name="Gottel N."/>
            <person name="Gilbert J.A."/>
            <person name="Hartmann E.M."/>
        </authorList>
    </citation>
    <scope>NUCLEOTIDE SEQUENCE [LARGE SCALE GENOMIC DNA]</scope>
    <source>
        <strain evidence="7 8">AF060A6</strain>
    </source>
</reference>
<protein>
    <submittedName>
        <fullName evidence="7">YhgE/Pip domain-containing protein</fullName>
    </submittedName>
</protein>
<feature type="transmembrane region" description="Helical" evidence="5">
    <location>
        <begin position="623"/>
        <end position="645"/>
    </location>
</feature>
<dbReference type="InterPro" id="IPR051328">
    <property type="entry name" value="T7SS_ABC-Transporter"/>
</dbReference>
<dbReference type="Gene3D" id="3.40.1710.10">
    <property type="entry name" value="abc type-2 transporter like domain"/>
    <property type="match status" value="1"/>
</dbReference>
<dbReference type="InterPro" id="IPR013525">
    <property type="entry name" value="ABC2_TM"/>
</dbReference>
<feature type="transmembrane region" description="Helical" evidence="5">
    <location>
        <begin position="652"/>
        <end position="671"/>
    </location>
</feature>
<feature type="transmembrane region" description="Helical" evidence="5">
    <location>
        <begin position="592"/>
        <end position="611"/>
    </location>
</feature>
<sequence length="742" mass="80121">MKGSSFFAELKSILSNRKVLIPILAVAFVPVLYAGMFLWAFWDPYDHMEDLPVAIVNEDAGANFEGNDLQLGKELTDKLSDNNNFTFHMVSKEDGYKGLENRDYYLLVEIPEDFSSNATTLLDSHPQKLELKYVPNESTNFLSSQIGETAIEKIKAEISKNVTATYAETMFDKVQDLADGLTQASDGSEQLAEGVAKVNDGSKTLEENLAVLASKSIEFTDGVKKASSGASDLAAGTNQVKAGLGEVNEKLPSLIEGTNQVQDGVALMKDKLPKQIAEGITAQLNESVNQVDAGLDELETKLSTGLSTQLTNGIAANLSEKLADQMIASQTQQMGQLKAALIDNQIMDEAHASAFIDQMAHGQPTKEQLQQQLEQQLTQQLEPSITAGVANGLNQGFTQFKTGLHQQFGAATAGLEDQLASQTAPSFNRLLAGLQQVKDGQVSLQQGIDKLYNGSVALQNGAQDLTAGMGQLTNGAGQLQSGAGQLAEGSKELEEGTVQLADGSSELAGKLAEGAEQANSVEANDETYDMMGEPVTVKKQEINKVPNYGTGFAPYFISLGLFVGALLMSIVFKLKEPVIQPKNAFRWFFSKFGVLAIVGVIQAILVDVILLEGLKIEVASIPLFFITSLITSFVFLTLIQMLVTMLGDPGRFIAIVVLILQLTTSAGTFPLELIPNALQPINALLPMTYSVQSFKAVISSGDFAYMWHNNLILLTYMVAFMAITIGYFAIKMKKENVQVEMN</sequence>
<dbReference type="AlphaFoldDB" id="A0A4S3PVD1"/>
<proteinExistence type="predicted"/>
<dbReference type="RefSeq" id="WP_136378714.1">
    <property type="nucleotide sequence ID" value="NZ_SLUB01000007.1"/>
</dbReference>
<feature type="domain" description="ABC-2 type transporter transmembrane" evidence="6">
    <location>
        <begin position="27"/>
        <end position="160"/>
    </location>
</feature>
<keyword evidence="4 5" id="KW-0472">Membrane</keyword>
<dbReference type="Gene3D" id="1.10.287.950">
    <property type="entry name" value="Methyl-accepting chemotaxis protein"/>
    <property type="match status" value="1"/>
</dbReference>
<dbReference type="InterPro" id="IPR017501">
    <property type="entry name" value="Phage_infect_YhgE_C"/>
</dbReference>
<feature type="transmembrane region" description="Helical" evidence="5">
    <location>
        <begin position="711"/>
        <end position="730"/>
    </location>
</feature>
<gene>
    <name evidence="7" type="ORF">E1I69_06095</name>
</gene>
<keyword evidence="8" id="KW-1185">Reference proteome</keyword>
<name>A0A4S3PVD1_9BACI</name>
<evidence type="ECO:0000256" key="1">
    <source>
        <dbReference type="ARBA" id="ARBA00004141"/>
    </source>
</evidence>
<dbReference type="PANTHER" id="PTHR43077">
    <property type="entry name" value="TRANSPORT PERMEASE YVFS-RELATED"/>
    <property type="match status" value="1"/>
</dbReference>
<dbReference type="Proteomes" id="UP000306477">
    <property type="component" value="Unassembled WGS sequence"/>
</dbReference>
<evidence type="ECO:0000259" key="6">
    <source>
        <dbReference type="Pfam" id="PF12698"/>
    </source>
</evidence>
<dbReference type="OrthoDB" id="9811483at2"/>
<keyword evidence="2 5" id="KW-0812">Transmembrane</keyword>
<evidence type="ECO:0000256" key="5">
    <source>
        <dbReference type="SAM" id="Phobius"/>
    </source>
</evidence>
<keyword evidence="3 5" id="KW-1133">Transmembrane helix</keyword>
<dbReference type="STRING" id="1033734.GCA_000285535_02630"/>
<dbReference type="GO" id="GO:0016020">
    <property type="term" value="C:membrane"/>
    <property type="evidence" value="ECO:0007669"/>
    <property type="project" value="UniProtKB-SubCell"/>
</dbReference>
<evidence type="ECO:0000256" key="4">
    <source>
        <dbReference type="ARBA" id="ARBA00023136"/>
    </source>
</evidence>
<evidence type="ECO:0000313" key="7">
    <source>
        <dbReference type="EMBL" id="THE13777.1"/>
    </source>
</evidence>
<dbReference type="Pfam" id="PF12698">
    <property type="entry name" value="ABC2_membrane_3"/>
    <property type="match status" value="2"/>
</dbReference>
<evidence type="ECO:0000256" key="2">
    <source>
        <dbReference type="ARBA" id="ARBA00022692"/>
    </source>
</evidence>
<feature type="transmembrane region" description="Helical" evidence="5">
    <location>
        <begin position="552"/>
        <end position="572"/>
    </location>
</feature>
<comment type="caution">
    <text evidence="7">The sequence shown here is derived from an EMBL/GenBank/DDBJ whole genome shotgun (WGS) entry which is preliminary data.</text>
</comment>
<dbReference type="InterPro" id="IPR023908">
    <property type="entry name" value="xxxLxxG_rpt"/>
</dbReference>